<dbReference type="SUPFAM" id="SSF57667">
    <property type="entry name" value="beta-beta-alpha zinc fingers"/>
    <property type="match status" value="1"/>
</dbReference>
<keyword evidence="1" id="KW-0862">Zinc</keyword>
<evidence type="ECO:0000259" key="2">
    <source>
        <dbReference type="PROSITE" id="PS50157"/>
    </source>
</evidence>
<feature type="domain" description="C2H2-type" evidence="2">
    <location>
        <begin position="1"/>
        <end position="28"/>
    </location>
</feature>
<dbReference type="SMART" id="SM00355">
    <property type="entry name" value="ZnF_C2H2"/>
    <property type="match status" value="2"/>
</dbReference>
<name>T1EK79_HELRO</name>
<dbReference type="AlphaFoldDB" id="T1EK79"/>
<reference evidence="5" key="1">
    <citation type="submission" date="2012-12" db="EMBL/GenBank/DDBJ databases">
        <authorList>
            <person name="Hellsten U."/>
            <person name="Grimwood J."/>
            <person name="Chapman J.A."/>
            <person name="Shapiro H."/>
            <person name="Aerts A."/>
            <person name="Otillar R.P."/>
            <person name="Terry A.Y."/>
            <person name="Boore J.L."/>
            <person name="Simakov O."/>
            <person name="Marletaz F."/>
            <person name="Cho S.-J."/>
            <person name="Edsinger-Gonzales E."/>
            <person name="Havlak P."/>
            <person name="Kuo D.-H."/>
            <person name="Larsson T."/>
            <person name="Lv J."/>
            <person name="Arendt D."/>
            <person name="Savage R."/>
            <person name="Osoegawa K."/>
            <person name="de Jong P."/>
            <person name="Lindberg D.R."/>
            <person name="Seaver E.C."/>
            <person name="Weisblat D.A."/>
            <person name="Putnam N.H."/>
            <person name="Grigoriev I.V."/>
            <person name="Rokhsar D.S."/>
        </authorList>
    </citation>
    <scope>NUCLEOTIDE SEQUENCE</scope>
</reference>
<dbReference type="RefSeq" id="XP_009021827.1">
    <property type="nucleotide sequence ID" value="XM_009023579.1"/>
</dbReference>
<dbReference type="KEGG" id="hro:HELRODRAFT_148414"/>
<reference evidence="4" key="3">
    <citation type="submission" date="2015-06" db="UniProtKB">
        <authorList>
            <consortium name="EnsemblMetazoa"/>
        </authorList>
    </citation>
    <scope>IDENTIFICATION</scope>
</reference>
<evidence type="ECO:0000313" key="5">
    <source>
        <dbReference type="Proteomes" id="UP000015101"/>
    </source>
</evidence>
<evidence type="ECO:0000313" key="4">
    <source>
        <dbReference type="EnsemblMetazoa" id="HelroP148414"/>
    </source>
</evidence>
<keyword evidence="1" id="KW-0863">Zinc-finger</keyword>
<proteinExistence type="predicted"/>
<dbReference type="GeneID" id="20196979"/>
<sequence length="54" mass="6445">YHCPHCKIIFGDSRVYEIHMEFHDPTDPFHCRLCGRVSKDGRDFFLHVAQFAHK</sequence>
<dbReference type="CTD" id="20196979"/>
<dbReference type="OrthoDB" id="10015593at2759"/>
<dbReference type="EMBL" id="AMQM01005648">
    <property type="status" value="NOT_ANNOTATED_CDS"/>
    <property type="molecule type" value="Genomic_DNA"/>
</dbReference>
<dbReference type="EnsemblMetazoa" id="HelroT148414">
    <property type="protein sequence ID" value="HelroP148414"/>
    <property type="gene ID" value="HelroG148414"/>
</dbReference>
<keyword evidence="1" id="KW-0479">Metal-binding</keyword>
<evidence type="ECO:0000313" key="3">
    <source>
        <dbReference type="EMBL" id="ESO00053.1"/>
    </source>
</evidence>
<dbReference type="GO" id="GO:0008270">
    <property type="term" value="F:zinc ion binding"/>
    <property type="evidence" value="ECO:0007669"/>
    <property type="project" value="UniProtKB-KW"/>
</dbReference>
<reference evidence="3 5" key="2">
    <citation type="journal article" date="2013" name="Nature">
        <title>Insights into bilaterian evolution from three spiralian genomes.</title>
        <authorList>
            <person name="Simakov O."/>
            <person name="Marletaz F."/>
            <person name="Cho S.J."/>
            <person name="Edsinger-Gonzales E."/>
            <person name="Havlak P."/>
            <person name="Hellsten U."/>
            <person name="Kuo D.H."/>
            <person name="Larsson T."/>
            <person name="Lv J."/>
            <person name="Arendt D."/>
            <person name="Savage R."/>
            <person name="Osoegawa K."/>
            <person name="de Jong P."/>
            <person name="Grimwood J."/>
            <person name="Chapman J.A."/>
            <person name="Shapiro H."/>
            <person name="Aerts A."/>
            <person name="Otillar R.P."/>
            <person name="Terry A.Y."/>
            <person name="Boore J.L."/>
            <person name="Grigoriev I.V."/>
            <person name="Lindberg D.R."/>
            <person name="Seaver E.C."/>
            <person name="Weisblat D.A."/>
            <person name="Putnam N.H."/>
            <person name="Rokhsar D.S."/>
        </authorList>
    </citation>
    <scope>NUCLEOTIDE SEQUENCE</scope>
</reference>
<dbReference type="EMBL" id="KB097026">
    <property type="protein sequence ID" value="ESO00053.1"/>
    <property type="molecule type" value="Genomic_DNA"/>
</dbReference>
<gene>
    <name evidence="4" type="primary">20196979</name>
    <name evidence="3" type="ORF">HELRODRAFT_148414</name>
</gene>
<evidence type="ECO:0000256" key="1">
    <source>
        <dbReference type="PROSITE-ProRule" id="PRU00042"/>
    </source>
</evidence>
<dbReference type="InParanoid" id="T1EK79"/>
<dbReference type="Gene3D" id="3.30.160.60">
    <property type="entry name" value="Classic Zinc Finger"/>
    <property type="match status" value="1"/>
</dbReference>
<accession>T1EK79</accession>
<keyword evidence="5" id="KW-1185">Reference proteome</keyword>
<dbReference type="HOGENOM" id="CLU_215536_0_0_1"/>
<dbReference type="PROSITE" id="PS00028">
    <property type="entry name" value="ZINC_FINGER_C2H2_1"/>
    <property type="match status" value="1"/>
</dbReference>
<organism evidence="4 5">
    <name type="scientific">Helobdella robusta</name>
    <name type="common">Californian leech</name>
    <dbReference type="NCBI Taxonomy" id="6412"/>
    <lineage>
        <taxon>Eukaryota</taxon>
        <taxon>Metazoa</taxon>
        <taxon>Spiralia</taxon>
        <taxon>Lophotrochozoa</taxon>
        <taxon>Annelida</taxon>
        <taxon>Clitellata</taxon>
        <taxon>Hirudinea</taxon>
        <taxon>Rhynchobdellida</taxon>
        <taxon>Glossiphoniidae</taxon>
        <taxon>Helobdella</taxon>
    </lineage>
</organism>
<protein>
    <recommendedName>
        <fullName evidence="2">C2H2-type domain-containing protein</fullName>
    </recommendedName>
</protein>
<dbReference type="Proteomes" id="UP000015101">
    <property type="component" value="Unassembled WGS sequence"/>
</dbReference>
<dbReference type="InterPro" id="IPR036236">
    <property type="entry name" value="Znf_C2H2_sf"/>
</dbReference>
<dbReference type="InterPro" id="IPR013087">
    <property type="entry name" value="Znf_C2H2_type"/>
</dbReference>
<dbReference type="PROSITE" id="PS50157">
    <property type="entry name" value="ZINC_FINGER_C2H2_2"/>
    <property type="match status" value="1"/>
</dbReference>